<keyword evidence="2" id="KW-1185">Reference proteome</keyword>
<evidence type="ECO:0000313" key="2">
    <source>
        <dbReference type="Proteomes" id="UP001627154"/>
    </source>
</evidence>
<dbReference type="PANTHER" id="PTHR46579:SF1">
    <property type="entry name" value="F5_8 TYPE C DOMAIN-CONTAINING PROTEIN"/>
    <property type="match status" value="1"/>
</dbReference>
<sequence>MYPILATIALYLMLNELPIQERLNKIICCGLWFNDQKAFMPVYLQKFVNLINTINDKGIKCVVKGQTLILSLYILSAVVDAVARAPVQGITQFNGHYGCNWCLHPGEHDGAIRYNLLDTVVPLRTHDDTVQLMIESVNSTKPVFGVKYPFPFTCLEYYDIINGIIPEYMHGCLEGVASQMMTYFMKNLSDDQIEWLDDKIVSIAVPNQIQRLSRKISSANKWNAREWENFVLYYSIPLFSAIIDEGISKKKFNHWLLFVEGLYIMLQDNISETELNRADMLFTSFVADMEELHGKRALTYNVHILLHLCKSVENWGPVWTNSTFCFESANRYMLQAIKSARGANHQVVRFVNMTHSIHVLEDFLYSKVNVNVRRYCEDVLSRKVSHYCKITDISYFKRGSRLDGQLLRQLQLSEHSLVFKKMVKNKCLYESSLLKKKRTNNCHVLLNDGSYMILDYFVVDKKEKTVTKL</sequence>
<evidence type="ECO:0000313" key="1">
    <source>
        <dbReference type="EMBL" id="KAL3383662.1"/>
    </source>
</evidence>
<accession>A0ABD2VSF7</accession>
<comment type="caution">
    <text evidence="1">The sequence shown here is derived from an EMBL/GenBank/DDBJ whole genome shotgun (WGS) entry which is preliminary data.</text>
</comment>
<gene>
    <name evidence="1" type="ORF">TKK_020460</name>
</gene>
<organism evidence="1 2">
    <name type="scientific">Trichogramma kaykai</name>
    <dbReference type="NCBI Taxonomy" id="54128"/>
    <lineage>
        <taxon>Eukaryota</taxon>
        <taxon>Metazoa</taxon>
        <taxon>Ecdysozoa</taxon>
        <taxon>Arthropoda</taxon>
        <taxon>Hexapoda</taxon>
        <taxon>Insecta</taxon>
        <taxon>Pterygota</taxon>
        <taxon>Neoptera</taxon>
        <taxon>Endopterygota</taxon>
        <taxon>Hymenoptera</taxon>
        <taxon>Apocrita</taxon>
        <taxon>Proctotrupomorpha</taxon>
        <taxon>Chalcidoidea</taxon>
        <taxon>Trichogrammatidae</taxon>
        <taxon>Trichogramma</taxon>
    </lineage>
</organism>
<dbReference type="AlphaFoldDB" id="A0ABD2VSF7"/>
<name>A0ABD2VSF7_9HYME</name>
<protein>
    <submittedName>
        <fullName evidence="1">Uncharacterized protein</fullName>
    </submittedName>
</protein>
<dbReference type="Proteomes" id="UP001627154">
    <property type="component" value="Unassembled WGS sequence"/>
</dbReference>
<dbReference type="PANTHER" id="PTHR46579">
    <property type="entry name" value="F5/8 TYPE C DOMAIN-CONTAINING PROTEIN-RELATED"/>
    <property type="match status" value="1"/>
</dbReference>
<proteinExistence type="predicted"/>
<reference evidence="1 2" key="1">
    <citation type="journal article" date="2024" name="bioRxiv">
        <title>A reference genome for Trichogramma kaykai: A tiny desert-dwelling parasitoid wasp with competing sex-ratio distorters.</title>
        <authorList>
            <person name="Culotta J."/>
            <person name="Lindsey A.R."/>
        </authorList>
    </citation>
    <scope>NUCLEOTIDE SEQUENCE [LARGE SCALE GENOMIC DNA]</scope>
    <source>
        <strain evidence="1 2">KSX58</strain>
    </source>
</reference>
<dbReference type="EMBL" id="JBJJXI010000184">
    <property type="protein sequence ID" value="KAL3383662.1"/>
    <property type="molecule type" value="Genomic_DNA"/>
</dbReference>